<dbReference type="InterPro" id="IPR000045">
    <property type="entry name" value="Prepilin_IV_endopep_pep"/>
</dbReference>
<dbReference type="Pfam" id="PF01478">
    <property type="entry name" value="Peptidase_A24"/>
    <property type="match status" value="1"/>
</dbReference>
<dbReference type="AlphaFoldDB" id="A0A085V8Z5"/>
<feature type="transmembrane region" description="Helical" evidence="1">
    <location>
        <begin position="92"/>
        <end position="111"/>
    </location>
</feature>
<sequence>MELITLIAWLAMCAIQDARQRQISNVLTIGAIVLALMYLLMTGETWLGAAASEGGVALLLSLLLTLPGYLLGKLGAGDLKLLAALALATDRLFLLGTFIGAGVAILLWFFIRQKFFTPNNQGLTQPDIHTNVRETNKHPFAPFLLAGFLMTLLAFHPS</sequence>
<evidence type="ECO:0000313" key="3">
    <source>
        <dbReference type="EMBL" id="KFE51908.1"/>
    </source>
</evidence>
<dbReference type="GO" id="GO:0016020">
    <property type="term" value="C:membrane"/>
    <property type="evidence" value="ECO:0007669"/>
    <property type="project" value="InterPro"/>
</dbReference>
<dbReference type="Gene3D" id="1.20.120.1220">
    <property type="match status" value="1"/>
</dbReference>
<dbReference type="RefSeq" id="WP_032631090.1">
    <property type="nucleotide sequence ID" value="NZ_JPQU01000078.1"/>
</dbReference>
<keyword evidence="1" id="KW-0812">Transmembrane</keyword>
<keyword evidence="1" id="KW-0472">Membrane</keyword>
<reference evidence="3 4" key="1">
    <citation type="submission" date="2014-07" db="EMBL/GenBank/DDBJ databases">
        <title>Draft Genome Sequences of Environmental Pseudomonas syringae strains.</title>
        <authorList>
            <person name="Baltrus D.A."/>
            <person name="Berge O."/>
            <person name="Morris C."/>
        </authorList>
    </citation>
    <scope>NUCLEOTIDE SEQUENCE [LARGE SCALE GENOMIC DNA]</scope>
    <source>
        <strain evidence="3 4">GAW0119</strain>
    </source>
</reference>
<comment type="caution">
    <text evidence="3">The sequence shown here is derived from an EMBL/GenBank/DDBJ whole genome shotgun (WGS) entry which is preliminary data.</text>
</comment>
<dbReference type="PATRIC" id="fig|317.175.peg.4699"/>
<evidence type="ECO:0000259" key="2">
    <source>
        <dbReference type="Pfam" id="PF01478"/>
    </source>
</evidence>
<evidence type="ECO:0000313" key="4">
    <source>
        <dbReference type="Proteomes" id="UP000028631"/>
    </source>
</evidence>
<dbReference type="OrthoDB" id="5600918at2"/>
<keyword evidence="1" id="KW-1133">Transmembrane helix</keyword>
<feature type="transmembrane region" description="Helical" evidence="1">
    <location>
        <begin position="140"/>
        <end position="157"/>
    </location>
</feature>
<gene>
    <name evidence="3" type="ORF">IV01_22550</name>
</gene>
<name>A0A085V8Z5_PSESX</name>
<feature type="domain" description="Prepilin type IV endopeptidase peptidase" evidence="2">
    <location>
        <begin position="5"/>
        <end position="109"/>
    </location>
</feature>
<organism evidence="3 4">
    <name type="scientific">Pseudomonas syringae</name>
    <dbReference type="NCBI Taxonomy" id="317"/>
    <lineage>
        <taxon>Bacteria</taxon>
        <taxon>Pseudomonadati</taxon>
        <taxon>Pseudomonadota</taxon>
        <taxon>Gammaproteobacteria</taxon>
        <taxon>Pseudomonadales</taxon>
        <taxon>Pseudomonadaceae</taxon>
        <taxon>Pseudomonas</taxon>
    </lineage>
</organism>
<keyword evidence="4" id="KW-1185">Reference proteome</keyword>
<dbReference type="EMBL" id="JPQU01000078">
    <property type="protein sequence ID" value="KFE51908.1"/>
    <property type="molecule type" value="Genomic_DNA"/>
</dbReference>
<feature type="transmembrane region" description="Helical" evidence="1">
    <location>
        <begin position="54"/>
        <end position="72"/>
    </location>
</feature>
<dbReference type="GO" id="GO:0004190">
    <property type="term" value="F:aspartic-type endopeptidase activity"/>
    <property type="evidence" value="ECO:0007669"/>
    <property type="project" value="InterPro"/>
</dbReference>
<accession>A0A085V8Z5</accession>
<protein>
    <recommendedName>
        <fullName evidence="2">Prepilin type IV endopeptidase peptidase domain-containing protein</fullName>
    </recommendedName>
</protein>
<proteinExistence type="predicted"/>
<evidence type="ECO:0000256" key="1">
    <source>
        <dbReference type="SAM" id="Phobius"/>
    </source>
</evidence>
<feature type="transmembrane region" description="Helical" evidence="1">
    <location>
        <begin position="23"/>
        <end position="42"/>
    </location>
</feature>
<dbReference type="Proteomes" id="UP000028631">
    <property type="component" value="Unassembled WGS sequence"/>
</dbReference>